<dbReference type="Gene3D" id="3.40.30.10">
    <property type="entry name" value="Glutaredoxin"/>
    <property type="match status" value="1"/>
</dbReference>
<evidence type="ECO:0000256" key="2">
    <source>
        <dbReference type="SAM" id="SignalP"/>
    </source>
</evidence>
<organism evidence="4 5">
    <name type="scientific">Cotesia glomerata</name>
    <name type="common">Lepidopteran parasitic wasp</name>
    <name type="synonym">Apanteles glomeratus</name>
    <dbReference type="NCBI Taxonomy" id="32391"/>
    <lineage>
        <taxon>Eukaryota</taxon>
        <taxon>Metazoa</taxon>
        <taxon>Ecdysozoa</taxon>
        <taxon>Arthropoda</taxon>
        <taxon>Hexapoda</taxon>
        <taxon>Insecta</taxon>
        <taxon>Pterygota</taxon>
        <taxon>Neoptera</taxon>
        <taxon>Endopterygota</taxon>
        <taxon>Hymenoptera</taxon>
        <taxon>Apocrita</taxon>
        <taxon>Ichneumonoidea</taxon>
        <taxon>Braconidae</taxon>
        <taxon>Microgastrinae</taxon>
        <taxon>Cotesia</taxon>
    </lineage>
</organism>
<dbReference type="EMBL" id="JAHXZJ010001119">
    <property type="protein sequence ID" value="KAH0554564.1"/>
    <property type="molecule type" value="Genomic_DNA"/>
</dbReference>
<dbReference type="PANTHER" id="PTHR19991:SF2">
    <property type="entry name" value="GH08893P"/>
    <property type="match status" value="1"/>
</dbReference>
<keyword evidence="1" id="KW-0812">Transmembrane</keyword>
<comment type="caution">
    <text evidence="4">The sequence shown here is derived from an EMBL/GenBank/DDBJ whole genome shotgun (WGS) entry which is preliminary data.</text>
</comment>
<keyword evidence="5" id="KW-1185">Reference proteome</keyword>
<dbReference type="PANTHER" id="PTHR19991">
    <property type="entry name" value="L 2 01289"/>
    <property type="match status" value="1"/>
</dbReference>
<reference evidence="4 5" key="1">
    <citation type="journal article" date="2021" name="J. Hered.">
        <title>A chromosome-level genome assembly of the parasitoid wasp, Cotesia glomerata (Hymenoptera: Braconidae).</title>
        <authorList>
            <person name="Pinto B.J."/>
            <person name="Weis J.J."/>
            <person name="Gamble T."/>
            <person name="Ode P.J."/>
            <person name="Paul R."/>
            <person name="Zaspel J.M."/>
        </authorList>
    </citation>
    <scope>NUCLEOTIDE SEQUENCE [LARGE SCALE GENOMIC DNA]</scope>
    <source>
        <strain evidence="4">CgM1</strain>
    </source>
</reference>
<accession>A0AAV7ILA2</accession>
<dbReference type="Pfam" id="PF00085">
    <property type="entry name" value="Thioredoxin"/>
    <property type="match status" value="1"/>
</dbReference>
<dbReference type="SUPFAM" id="SSF52833">
    <property type="entry name" value="Thioredoxin-like"/>
    <property type="match status" value="2"/>
</dbReference>
<proteinExistence type="predicted"/>
<gene>
    <name evidence="4" type="ORF">KQX54_011377</name>
</gene>
<feature type="transmembrane region" description="Helical" evidence="1">
    <location>
        <begin position="267"/>
        <end position="285"/>
    </location>
</feature>
<dbReference type="CDD" id="cd02961">
    <property type="entry name" value="PDI_a_family"/>
    <property type="match status" value="1"/>
</dbReference>
<keyword evidence="1" id="KW-0472">Membrane</keyword>
<dbReference type="Proteomes" id="UP000826195">
    <property type="component" value="Unassembled WGS sequence"/>
</dbReference>
<keyword evidence="1" id="KW-1133">Transmembrane helix</keyword>
<dbReference type="AlphaFoldDB" id="A0AAV7ILA2"/>
<protein>
    <recommendedName>
        <fullName evidence="3">Thioredoxin domain-containing protein</fullName>
    </recommendedName>
</protein>
<evidence type="ECO:0000259" key="3">
    <source>
        <dbReference type="Pfam" id="PF00085"/>
    </source>
</evidence>
<feature type="chain" id="PRO_5043316748" description="Thioredoxin domain-containing protein" evidence="2">
    <location>
        <begin position="21"/>
        <end position="302"/>
    </location>
</feature>
<name>A0AAV7ILA2_COTGL</name>
<sequence>MLFDKIFIILALVLINNSLASEPPLAVFTDEELIQHITTDPVIALFTKDDCKECKNWEEELIGLRDELVDSLSAWVVKVPNSYLRKLYTPNEEPALVFFRNSVPLLYNGPLDDKEIFETFFDNREPIVRELTDETFEHLTQVSTGATTGDWFVMFYSDNCVECQRLGARWEAVGAKIKRRINTARVNKHTSGAATARRFSVYDVPELILFRRGKMYRYQIPKYDVNAMVSFAETWYKNTQAENVPVPQSPFDDLTLMIANTLRENPWIMKLGSMIICILVIVSVVSKLRNKTETPTTKKKDK</sequence>
<evidence type="ECO:0000313" key="4">
    <source>
        <dbReference type="EMBL" id="KAH0554564.1"/>
    </source>
</evidence>
<evidence type="ECO:0000313" key="5">
    <source>
        <dbReference type="Proteomes" id="UP000826195"/>
    </source>
</evidence>
<dbReference type="InterPro" id="IPR013766">
    <property type="entry name" value="Thioredoxin_domain"/>
</dbReference>
<feature type="domain" description="Thioredoxin" evidence="3">
    <location>
        <begin position="129"/>
        <end position="217"/>
    </location>
</feature>
<feature type="signal peptide" evidence="2">
    <location>
        <begin position="1"/>
        <end position="20"/>
    </location>
</feature>
<dbReference type="InterPro" id="IPR036249">
    <property type="entry name" value="Thioredoxin-like_sf"/>
</dbReference>
<keyword evidence="2" id="KW-0732">Signal</keyword>
<evidence type="ECO:0000256" key="1">
    <source>
        <dbReference type="SAM" id="Phobius"/>
    </source>
</evidence>